<evidence type="ECO:0000256" key="1">
    <source>
        <dbReference type="ARBA" id="ARBA00023152"/>
    </source>
</evidence>
<keyword evidence="1" id="KW-0324">Glycolysis</keyword>
<reference evidence="3 4" key="1">
    <citation type="submission" date="2016-10" db="EMBL/GenBank/DDBJ databases">
        <title>Draft Genome sequence of Roseomonas sp. strain M3.</title>
        <authorList>
            <person name="Subhash Y."/>
            <person name="Lee S."/>
        </authorList>
    </citation>
    <scope>NUCLEOTIDE SEQUENCE [LARGE SCALE GENOMIC DNA]</scope>
    <source>
        <strain evidence="3 4">M3</strain>
    </source>
</reference>
<accession>A0A1V2H3U2</accession>
<dbReference type="InterPro" id="IPR029033">
    <property type="entry name" value="His_PPase_superfam"/>
</dbReference>
<protein>
    <submittedName>
        <fullName evidence="3">Histidine phosphatase family protein</fullName>
    </submittedName>
</protein>
<dbReference type="InterPro" id="IPR050275">
    <property type="entry name" value="PGM_Phosphatase"/>
</dbReference>
<dbReference type="GO" id="GO:0005737">
    <property type="term" value="C:cytoplasm"/>
    <property type="evidence" value="ECO:0007669"/>
    <property type="project" value="TreeGrafter"/>
</dbReference>
<dbReference type="EMBL" id="MLCO01000124">
    <property type="protein sequence ID" value="ONG52957.1"/>
    <property type="molecule type" value="Genomic_DNA"/>
</dbReference>
<dbReference type="AlphaFoldDB" id="A0A1V2H3U2"/>
<dbReference type="PANTHER" id="PTHR48100:SF1">
    <property type="entry name" value="HISTIDINE PHOSPHATASE FAMILY PROTEIN-RELATED"/>
    <property type="match status" value="1"/>
</dbReference>
<organism evidence="3 4">
    <name type="scientific">Teichococcus deserti</name>
    <dbReference type="NCBI Taxonomy" id="1817963"/>
    <lineage>
        <taxon>Bacteria</taxon>
        <taxon>Pseudomonadati</taxon>
        <taxon>Pseudomonadota</taxon>
        <taxon>Alphaproteobacteria</taxon>
        <taxon>Acetobacterales</taxon>
        <taxon>Roseomonadaceae</taxon>
        <taxon>Roseomonas</taxon>
    </lineage>
</organism>
<dbReference type="PANTHER" id="PTHR48100">
    <property type="entry name" value="BROAD-SPECIFICITY PHOSPHATASE YOR283W-RELATED"/>
    <property type="match status" value="1"/>
</dbReference>
<keyword evidence="2" id="KW-0413">Isomerase</keyword>
<dbReference type="SUPFAM" id="SSF53254">
    <property type="entry name" value="Phosphoglycerate mutase-like"/>
    <property type="match status" value="1"/>
</dbReference>
<dbReference type="OrthoDB" id="9781415at2"/>
<comment type="caution">
    <text evidence="3">The sequence shown here is derived from an EMBL/GenBank/DDBJ whole genome shotgun (WGS) entry which is preliminary data.</text>
</comment>
<dbReference type="RefSeq" id="WP_076957906.1">
    <property type="nucleotide sequence ID" value="NZ_MLCO01000124.1"/>
</dbReference>
<sequence>MILLRHGQSEFNLHFTATRRDPGIKDPKLTGLGHDQAEQAAEALTAPGAGPEIRRIIASPYTRALQTAAPLAKKLGLPVLIQPLVRERYAFVCDVGSPCTQLRLDWPDLDLQHLEEVWWPAVEEPADQVQARARLFSAEMSALADWQHTVVVSHWGFILAMTGQSIGNGQWLACDPTVAPPEQINWKHG</sequence>
<dbReference type="Pfam" id="PF00300">
    <property type="entry name" value="His_Phos_1"/>
    <property type="match status" value="1"/>
</dbReference>
<evidence type="ECO:0000313" key="4">
    <source>
        <dbReference type="Proteomes" id="UP000188879"/>
    </source>
</evidence>
<dbReference type="CDD" id="cd07067">
    <property type="entry name" value="HP_PGM_like"/>
    <property type="match status" value="1"/>
</dbReference>
<evidence type="ECO:0000313" key="3">
    <source>
        <dbReference type="EMBL" id="ONG52957.1"/>
    </source>
</evidence>
<dbReference type="InterPro" id="IPR013078">
    <property type="entry name" value="His_Pase_superF_clade-1"/>
</dbReference>
<dbReference type="PROSITE" id="PS00175">
    <property type="entry name" value="PG_MUTASE"/>
    <property type="match status" value="1"/>
</dbReference>
<dbReference type="GO" id="GO:0016791">
    <property type="term" value="F:phosphatase activity"/>
    <property type="evidence" value="ECO:0007669"/>
    <property type="project" value="TreeGrafter"/>
</dbReference>
<dbReference type="Gene3D" id="3.40.50.1240">
    <property type="entry name" value="Phosphoglycerate mutase-like"/>
    <property type="match status" value="1"/>
</dbReference>
<keyword evidence="4" id="KW-1185">Reference proteome</keyword>
<gene>
    <name evidence="3" type="ORF">BKE38_13670</name>
</gene>
<evidence type="ECO:0000256" key="2">
    <source>
        <dbReference type="ARBA" id="ARBA00023235"/>
    </source>
</evidence>
<proteinExistence type="predicted"/>
<dbReference type="InterPro" id="IPR001345">
    <property type="entry name" value="PG/BPGM_mutase_AS"/>
</dbReference>
<dbReference type="Proteomes" id="UP000188879">
    <property type="component" value="Unassembled WGS sequence"/>
</dbReference>
<name>A0A1V2H3U2_9PROT</name>
<dbReference type="SMART" id="SM00855">
    <property type="entry name" value="PGAM"/>
    <property type="match status" value="1"/>
</dbReference>